<evidence type="ECO:0000256" key="4">
    <source>
        <dbReference type="HAMAP-Rule" id="MF_00171"/>
    </source>
</evidence>
<dbReference type="PATRIC" id="fig|1217799.6.peg.312"/>
<keyword evidence="3 4" id="KW-0413">Isomerase</keyword>
<comment type="catalytic activity">
    <reaction evidence="4 7">
        <text>uridine(38/39/40) in tRNA = pseudouridine(38/39/40) in tRNA</text>
        <dbReference type="Rhea" id="RHEA:22376"/>
        <dbReference type="Rhea" id="RHEA-COMP:10085"/>
        <dbReference type="Rhea" id="RHEA-COMP:10087"/>
        <dbReference type="ChEBI" id="CHEBI:65314"/>
        <dbReference type="ChEBI" id="CHEBI:65315"/>
        <dbReference type="EC" id="5.4.99.12"/>
    </reaction>
</comment>
<dbReference type="EC" id="5.4.99.12" evidence="4"/>
<comment type="caution">
    <text evidence="4">Lacks conserved residue(s) required for the propagation of feature annotation.</text>
</comment>
<dbReference type="GO" id="GO:0003723">
    <property type="term" value="F:RNA binding"/>
    <property type="evidence" value="ECO:0007669"/>
    <property type="project" value="InterPro"/>
</dbReference>
<dbReference type="AlphaFoldDB" id="A0A0W0GFY7"/>
<accession>A0A0W0GFY7</accession>
<comment type="subunit">
    <text evidence="4">Homodimer.</text>
</comment>
<dbReference type="Gene3D" id="3.30.70.660">
    <property type="entry name" value="Pseudouridine synthase I, catalytic domain, C-terminal subdomain"/>
    <property type="match status" value="1"/>
</dbReference>
<gene>
    <name evidence="4" type="primary">truA</name>
    <name evidence="9" type="ORF">DEALK_03000</name>
</gene>
<evidence type="ECO:0000256" key="1">
    <source>
        <dbReference type="ARBA" id="ARBA00009375"/>
    </source>
</evidence>
<sequence length="261" mass="28584">MTGEIKTKVALIIEYDGTRFSGSQCQPRAATVQSEVESAIEKLTGEKLRVMLSSRTDTGVSALGQVASFRTGSTLAPERIIGGLNHYLPQDIAIKAAYRIPDDLDVRRAAVSREYLYRIWNEPERSPLNERFRHRVAPRLDERAMDAAARLLVGTHDLKAFGSADKGPERSAVRTVYEASVSRNGAEVTFRIVANSFLTHQVRNTVGALIKVGTGDLTVEEFKGLLLINAPGKAGPAVPGKGLCLIKINYRKDLGDYNENT</sequence>
<evidence type="ECO:0000256" key="3">
    <source>
        <dbReference type="ARBA" id="ARBA00023235"/>
    </source>
</evidence>
<dbReference type="FunFam" id="3.30.70.580:FF:000001">
    <property type="entry name" value="tRNA pseudouridine synthase A"/>
    <property type="match status" value="1"/>
</dbReference>
<evidence type="ECO:0000256" key="7">
    <source>
        <dbReference type="RuleBase" id="RU003792"/>
    </source>
</evidence>
<dbReference type="Gene3D" id="3.30.70.580">
    <property type="entry name" value="Pseudouridine synthase I, catalytic domain, N-terminal subdomain"/>
    <property type="match status" value="1"/>
</dbReference>
<evidence type="ECO:0000256" key="2">
    <source>
        <dbReference type="ARBA" id="ARBA00022694"/>
    </source>
</evidence>
<dbReference type="InterPro" id="IPR020095">
    <property type="entry name" value="PsdUridine_synth_TruA_C"/>
</dbReference>
<organism evidence="9 10">
    <name type="scientific">Dehalogenimonas alkenigignens</name>
    <dbReference type="NCBI Taxonomy" id="1217799"/>
    <lineage>
        <taxon>Bacteria</taxon>
        <taxon>Bacillati</taxon>
        <taxon>Chloroflexota</taxon>
        <taxon>Dehalococcoidia</taxon>
        <taxon>Dehalococcoidales</taxon>
        <taxon>Dehalococcoidaceae</taxon>
        <taxon>Dehalogenimonas</taxon>
    </lineage>
</organism>
<dbReference type="Proteomes" id="UP000053947">
    <property type="component" value="Unassembled WGS sequence"/>
</dbReference>
<reference evidence="9 10" key="1">
    <citation type="submission" date="2015-06" db="EMBL/GenBank/DDBJ databases">
        <title>Genome sequence of the organohalide-respiring Dehalogenimonas alkenigignens type strain (IP3-3T).</title>
        <authorList>
            <person name="Key T.A."/>
            <person name="Richmond D.P."/>
            <person name="Bowman K.S."/>
            <person name="Cho Y.-J."/>
            <person name="Chun J."/>
            <person name="da Costa M.S."/>
            <person name="Rainey F.A."/>
            <person name="Moe W.M."/>
        </authorList>
    </citation>
    <scope>NUCLEOTIDE SEQUENCE [LARGE SCALE GENOMIC DNA]</scope>
    <source>
        <strain evidence="9 10">IP3-3</strain>
    </source>
</reference>
<dbReference type="PIRSF" id="PIRSF001430">
    <property type="entry name" value="tRNA_psdUrid_synth"/>
    <property type="match status" value="1"/>
</dbReference>
<dbReference type="HAMAP" id="MF_00171">
    <property type="entry name" value="TruA"/>
    <property type="match status" value="1"/>
</dbReference>
<keyword evidence="2 4" id="KW-0819">tRNA processing</keyword>
<dbReference type="InterPro" id="IPR020103">
    <property type="entry name" value="PsdUridine_synth_cat_dom_sf"/>
</dbReference>
<keyword evidence="10" id="KW-1185">Reference proteome</keyword>
<name>A0A0W0GFY7_9CHLR</name>
<dbReference type="EMBL" id="LFDV01000002">
    <property type="protein sequence ID" value="KTB47455.1"/>
    <property type="molecule type" value="Genomic_DNA"/>
</dbReference>
<feature type="active site" description="Nucleophile" evidence="4 5">
    <location>
        <position position="57"/>
    </location>
</feature>
<proteinExistence type="inferred from homology"/>
<comment type="similarity">
    <text evidence="1 4 7">Belongs to the tRNA pseudouridine synthase TruA family.</text>
</comment>
<dbReference type="CDD" id="cd02570">
    <property type="entry name" value="PseudoU_synth_EcTruA"/>
    <property type="match status" value="1"/>
</dbReference>
<evidence type="ECO:0000259" key="8">
    <source>
        <dbReference type="Pfam" id="PF01416"/>
    </source>
</evidence>
<evidence type="ECO:0000313" key="10">
    <source>
        <dbReference type="Proteomes" id="UP000053947"/>
    </source>
</evidence>
<feature type="domain" description="Pseudouridine synthase I TruA alpha/beta" evidence="8">
    <location>
        <begin position="148"/>
        <end position="250"/>
    </location>
</feature>
<dbReference type="InterPro" id="IPR020094">
    <property type="entry name" value="TruA/RsuA/RluB/E/F_N"/>
</dbReference>
<evidence type="ECO:0000256" key="5">
    <source>
        <dbReference type="PIRSR" id="PIRSR001430-1"/>
    </source>
</evidence>
<dbReference type="RefSeq" id="WP_058438039.1">
    <property type="nucleotide sequence ID" value="NZ_KQ758903.1"/>
</dbReference>
<dbReference type="GO" id="GO:0160147">
    <property type="term" value="F:tRNA pseudouridine(38-40) synthase activity"/>
    <property type="evidence" value="ECO:0007669"/>
    <property type="project" value="UniProtKB-EC"/>
</dbReference>
<dbReference type="Pfam" id="PF01416">
    <property type="entry name" value="PseudoU_synth_1"/>
    <property type="match status" value="2"/>
</dbReference>
<evidence type="ECO:0000313" key="9">
    <source>
        <dbReference type="EMBL" id="KTB47455.1"/>
    </source>
</evidence>
<dbReference type="SUPFAM" id="SSF55120">
    <property type="entry name" value="Pseudouridine synthase"/>
    <property type="match status" value="1"/>
</dbReference>
<dbReference type="GO" id="GO:0031119">
    <property type="term" value="P:tRNA pseudouridine synthesis"/>
    <property type="evidence" value="ECO:0007669"/>
    <property type="project" value="UniProtKB-UniRule"/>
</dbReference>
<dbReference type="NCBIfam" id="TIGR00071">
    <property type="entry name" value="hisT_truA"/>
    <property type="match status" value="1"/>
</dbReference>
<feature type="domain" description="Pseudouridine synthase I TruA alpha/beta" evidence="8">
    <location>
        <begin position="12"/>
        <end position="106"/>
    </location>
</feature>
<dbReference type="STRING" id="1217799.DEALK_03000"/>
<evidence type="ECO:0000256" key="6">
    <source>
        <dbReference type="PIRSR" id="PIRSR001430-2"/>
    </source>
</evidence>
<dbReference type="InterPro" id="IPR001406">
    <property type="entry name" value="PsdUridine_synth_TruA"/>
</dbReference>
<dbReference type="PANTHER" id="PTHR11142:SF0">
    <property type="entry name" value="TRNA PSEUDOURIDINE SYNTHASE-LIKE 1"/>
    <property type="match status" value="1"/>
</dbReference>
<comment type="function">
    <text evidence="4">Formation of pseudouridine at positions 38, 39 and 40 in the anticodon stem and loop of transfer RNAs.</text>
</comment>
<protein>
    <recommendedName>
        <fullName evidence="4">tRNA pseudouridine synthase A</fullName>
        <ecNumber evidence="4">5.4.99.12</ecNumber>
    </recommendedName>
    <alternativeName>
        <fullName evidence="4">tRNA pseudouridine(38-40) synthase</fullName>
    </alternativeName>
    <alternativeName>
        <fullName evidence="4">tRNA pseudouridylate synthase I</fullName>
    </alternativeName>
    <alternativeName>
        <fullName evidence="4">tRNA-uridine isomerase I</fullName>
    </alternativeName>
</protein>
<feature type="binding site" evidence="4 6">
    <location>
        <position position="115"/>
    </location>
    <ligand>
        <name>substrate</name>
    </ligand>
</feature>
<comment type="caution">
    <text evidence="9">The sequence shown here is derived from an EMBL/GenBank/DDBJ whole genome shotgun (WGS) entry which is preliminary data.</text>
</comment>
<dbReference type="InterPro" id="IPR020097">
    <property type="entry name" value="PsdUridine_synth_TruA_a/b_dom"/>
</dbReference>
<dbReference type="PANTHER" id="PTHR11142">
    <property type="entry name" value="PSEUDOURIDYLATE SYNTHASE"/>
    <property type="match status" value="1"/>
</dbReference>